<protein>
    <submittedName>
        <fullName evidence="2">Acetyltransferase (GNAT) domain-containing protein</fullName>
    </submittedName>
</protein>
<evidence type="ECO:0000259" key="1">
    <source>
        <dbReference type="Pfam" id="PF13302"/>
    </source>
</evidence>
<dbReference type="InterPro" id="IPR016181">
    <property type="entry name" value="Acyl_CoA_acyltransferase"/>
</dbReference>
<keyword evidence="3" id="KW-1185">Reference proteome</keyword>
<dbReference type="EMBL" id="JAMTCP010000002">
    <property type="protein sequence ID" value="MCP2256702.1"/>
    <property type="molecule type" value="Genomic_DNA"/>
</dbReference>
<dbReference type="Gene3D" id="3.40.630.30">
    <property type="match status" value="1"/>
</dbReference>
<dbReference type="SUPFAM" id="SSF55729">
    <property type="entry name" value="Acyl-CoA N-acyltransferases (Nat)"/>
    <property type="match status" value="1"/>
</dbReference>
<proteinExistence type="predicted"/>
<gene>
    <name evidence="2" type="ORF">LX15_000385</name>
</gene>
<organism evidence="2 3">
    <name type="scientific">Streptoalloteichus tenebrarius (strain ATCC 17920 / DSM 40477 / JCM 4838 / CBS 697.72 / NBRC 16177 / NCIMB 11028 / NRRL B-12390 / A12253. 1 / ISP 5477)</name>
    <name type="common">Streptomyces tenebrarius</name>
    <dbReference type="NCBI Taxonomy" id="1933"/>
    <lineage>
        <taxon>Bacteria</taxon>
        <taxon>Bacillati</taxon>
        <taxon>Actinomycetota</taxon>
        <taxon>Actinomycetes</taxon>
        <taxon>Pseudonocardiales</taxon>
        <taxon>Pseudonocardiaceae</taxon>
        <taxon>Streptoalloteichus</taxon>
    </lineage>
</organism>
<evidence type="ECO:0000313" key="3">
    <source>
        <dbReference type="Proteomes" id="UP001205311"/>
    </source>
</evidence>
<comment type="caution">
    <text evidence="2">The sequence shown here is derived from an EMBL/GenBank/DDBJ whole genome shotgun (WGS) entry which is preliminary data.</text>
</comment>
<name>A0ABT1HMG5_STRSD</name>
<accession>A0ABT1HMG5</accession>
<reference evidence="2 3" key="1">
    <citation type="submission" date="2022-06" db="EMBL/GenBank/DDBJ databases">
        <title>Genomic Encyclopedia of Archaeal and Bacterial Type Strains, Phase II (KMG-II): from individual species to whole genera.</title>
        <authorList>
            <person name="Goeker M."/>
        </authorList>
    </citation>
    <scope>NUCLEOTIDE SEQUENCE [LARGE SCALE GENOMIC DNA]</scope>
    <source>
        <strain evidence="2 3">DSM 40477</strain>
    </source>
</reference>
<evidence type="ECO:0000313" key="2">
    <source>
        <dbReference type="EMBL" id="MCP2256702.1"/>
    </source>
</evidence>
<feature type="domain" description="N-acetyltransferase" evidence="1">
    <location>
        <begin position="3"/>
        <end position="53"/>
    </location>
</feature>
<dbReference type="Proteomes" id="UP001205311">
    <property type="component" value="Unassembled WGS sequence"/>
</dbReference>
<dbReference type="InterPro" id="IPR000182">
    <property type="entry name" value="GNAT_dom"/>
</dbReference>
<dbReference type="Pfam" id="PF13302">
    <property type="entry name" value="Acetyltransf_3"/>
    <property type="match status" value="1"/>
</dbReference>
<sequence length="104" mass="11563">MVFDDTCWGRGYATDALRLWTNYLFATRDALRLDHATYSGNPAMVAVGRRPGFVEEGRFRRARGWSGAVHDSVVLGVPREEWLAQCGRPTKHASCGDGDVHLTP</sequence>